<dbReference type="PANTHER" id="PTHR21459">
    <property type="entry name" value="PROTEIN CBG08968"/>
    <property type="match status" value="1"/>
</dbReference>
<dbReference type="EnsemblMetazoa" id="PPA43494.1">
    <property type="protein sequence ID" value="PPA43494.1"/>
    <property type="gene ID" value="WBGene00281863"/>
</dbReference>
<evidence type="ECO:0000256" key="4">
    <source>
        <dbReference type="ARBA" id="ARBA00022989"/>
    </source>
</evidence>
<dbReference type="AlphaFoldDB" id="A0A2A6C9H0"/>
<dbReference type="OrthoDB" id="7859621at2759"/>
<keyword evidence="3" id="KW-0812">Transmembrane</keyword>
<evidence type="ECO:0000313" key="7">
    <source>
        <dbReference type="Proteomes" id="UP000005239"/>
    </source>
</evidence>
<dbReference type="Proteomes" id="UP000005239">
    <property type="component" value="Unassembled WGS sequence"/>
</dbReference>
<proteinExistence type="inferred from homology"/>
<evidence type="ECO:0000256" key="1">
    <source>
        <dbReference type="ARBA" id="ARBA00004141"/>
    </source>
</evidence>
<keyword evidence="5" id="KW-0472">Membrane</keyword>
<gene>
    <name evidence="6" type="primary">WBGene00281863</name>
</gene>
<protein>
    <submittedName>
        <fullName evidence="6">Uncharacterized protein</fullName>
    </submittedName>
</protein>
<keyword evidence="7" id="KW-1185">Reference proteome</keyword>
<comment type="subcellular location">
    <subcellularLocation>
        <location evidence="1">Membrane</location>
        <topology evidence="1">Multi-pass membrane protein</topology>
    </subcellularLocation>
</comment>
<dbReference type="PANTHER" id="PTHR21459:SF2">
    <property type="entry name" value="PROTEIN CBG08968"/>
    <property type="match status" value="1"/>
</dbReference>
<name>A0A2A6C9H0_PRIPA</name>
<dbReference type="InterPro" id="IPR036691">
    <property type="entry name" value="Endo/exonu/phosph_ase_sf"/>
</dbReference>
<accession>A0A8R1UY62</accession>
<evidence type="ECO:0000256" key="5">
    <source>
        <dbReference type="ARBA" id="ARBA00023136"/>
    </source>
</evidence>
<dbReference type="InterPro" id="IPR002995">
    <property type="entry name" value="Surf4"/>
</dbReference>
<keyword evidence="4" id="KW-1133">Transmembrane helix</keyword>
<dbReference type="GO" id="GO:0016020">
    <property type="term" value="C:membrane"/>
    <property type="evidence" value="ECO:0007669"/>
    <property type="project" value="UniProtKB-SubCell"/>
</dbReference>
<evidence type="ECO:0000313" key="6">
    <source>
        <dbReference type="EnsemblMetazoa" id="PPA43494.1"/>
    </source>
</evidence>
<reference evidence="6" key="2">
    <citation type="submission" date="2022-06" db="UniProtKB">
        <authorList>
            <consortium name="EnsemblMetazoa"/>
        </authorList>
    </citation>
    <scope>IDENTIFICATION</scope>
    <source>
        <strain evidence="6">PS312</strain>
    </source>
</reference>
<accession>A0A2A6C9H0</accession>
<dbReference type="Pfam" id="PF02077">
    <property type="entry name" value="SURF4"/>
    <property type="match status" value="1"/>
</dbReference>
<dbReference type="SUPFAM" id="SSF56219">
    <property type="entry name" value="DNase I-like"/>
    <property type="match status" value="1"/>
</dbReference>
<sequence>MFILVAIQVAIACALLGFVVLLRTVAYHILWDMKFLARNIAVGGGLNLLFAETFEEQKSLFAGVVELVVGAALIILVKIGYKTKSSAFALVLCSFSLSSGSLSFLSSMDSSPSLATQESIDNLSKLVQELHVKLDKLLANPSSTVSPTVSEQSSYASIVPALSQSEKIKDKSQRAVFVGSQEKATPQETAQHDEEVLKEIIDATHDKELKDAYTSGSITHRRTRRLVVVFLRDRLLSSIRSIGRPVSFEPSMFLRRDLMPSELNQEKISRVEARKRNNEAGCLKWGVRDCDLIKFRGPNYRPLPTGYRNLKENEVDSKVVRRRRVNEHRLFTRDFVAVLSVRNVIDTVCFLIKQRNFDIFALTETWLNDTDCDAFLLRGMSDYFVFRADRVDSRGGGVLIYAHSSMLPVPVSSLVIPGYECIAIDIFSNTSTSAHNCIRIVTVYRSPNAPISETPAFINYLSQITSCAHPSIVIVSFSAPSRNFTLANWDIINSHIACHDWTIALLNKTATEAYSYFSNFVNGLLDAFVPLKVPKSSSGYPKFLSILHDRLERLHSAAPNCDSTHMLRARFNKALKTFEIKLPKVNGSPDKIPNLVYTNKFHFEHHIDHVTRKARSMCNLMLRSFLTTSSEALVKAYKIYIRPLLESSTVIWNPTAIGLVNRLESVQREFTRRVLWRSHLSYLPYPQRLEHLQLETLEYRRALNDMYFLFDSVNGFVHLDTSNLYSIAPLSRSLRSSHNLRLAIPFFMPVSFSSYASRSLMLWNSLSTPVVTLPRIPYRNLLRRTPLSVLPKSHIKL</sequence>
<evidence type="ECO:0000256" key="3">
    <source>
        <dbReference type="ARBA" id="ARBA00022692"/>
    </source>
</evidence>
<reference evidence="7" key="1">
    <citation type="journal article" date="2008" name="Nat. Genet.">
        <title>The Pristionchus pacificus genome provides a unique perspective on nematode lifestyle and parasitism.</title>
        <authorList>
            <person name="Dieterich C."/>
            <person name="Clifton S.W."/>
            <person name="Schuster L.N."/>
            <person name="Chinwalla A."/>
            <person name="Delehaunty K."/>
            <person name="Dinkelacker I."/>
            <person name="Fulton L."/>
            <person name="Fulton R."/>
            <person name="Godfrey J."/>
            <person name="Minx P."/>
            <person name="Mitreva M."/>
            <person name="Roeseler W."/>
            <person name="Tian H."/>
            <person name="Witte H."/>
            <person name="Yang S.P."/>
            <person name="Wilson R.K."/>
            <person name="Sommer R.J."/>
        </authorList>
    </citation>
    <scope>NUCLEOTIDE SEQUENCE [LARGE SCALE GENOMIC DNA]</scope>
    <source>
        <strain evidence="7">PS312</strain>
    </source>
</reference>
<comment type="similarity">
    <text evidence="2">Belongs to the SURF4 family.</text>
</comment>
<organism evidence="6 7">
    <name type="scientific">Pristionchus pacificus</name>
    <name type="common">Parasitic nematode worm</name>
    <dbReference type="NCBI Taxonomy" id="54126"/>
    <lineage>
        <taxon>Eukaryota</taxon>
        <taxon>Metazoa</taxon>
        <taxon>Ecdysozoa</taxon>
        <taxon>Nematoda</taxon>
        <taxon>Chromadorea</taxon>
        <taxon>Rhabditida</taxon>
        <taxon>Rhabditina</taxon>
        <taxon>Diplogasteromorpha</taxon>
        <taxon>Diplogasteroidea</taxon>
        <taxon>Neodiplogasteridae</taxon>
        <taxon>Pristionchus</taxon>
    </lineage>
</organism>
<evidence type="ECO:0000256" key="2">
    <source>
        <dbReference type="ARBA" id="ARBA00006945"/>
    </source>
</evidence>
<dbReference type="PRINTS" id="PR01345">
    <property type="entry name" value="CERVTRCPTASE"/>
</dbReference>
<dbReference type="Gene3D" id="3.60.10.10">
    <property type="entry name" value="Endonuclease/exonuclease/phosphatase"/>
    <property type="match status" value="1"/>
</dbReference>